<dbReference type="SUPFAM" id="SSF54001">
    <property type="entry name" value="Cysteine proteinases"/>
    <property type="match status" value="1"/>
</dbReference>
<evidence type="ECO:0000259" key="1">
    <source>
        <dbReference type="SMART" id="SM00460"/>
    </source>
</evidence>
<organism evidence="2 3">
    <name type="scientific">Primorskyibacter flagellatus</name>
    <dbReference type="NCBI Taxonomy" id="1387277"/>
    <lineage>
        <taxon>Bacteria</taxon>
        <taxon>Pseudomonadati</taxon>
        <taxon>Pseudomonadota</taxon>
        <taxon>Alphaproteobacteria</taxon>
        <taxon>Rhodobacterales</taxon>
        <taxon>Roseobacteraceae</taxon>
        <taxon>Primorskyibacter</taxon>
    </lineage>
</organism>
<gene>
    <name evidence="2" type="ORF">GCM10011360_20240</name>
</gene>
<dbReference type="Pfam" id="PF01841">
    <property type="entry name" value="Transglut_core"/>
    <property type="match status" value="1"/>
</dbReference>
<dbReference type="InterPro" id="IPR002931">
    <property type="entry name" value="Transglutaminase-like"/>
</dbReference>
<keyword evidence="3" id="KW-1185">Reference proteome</keyword>
<dbReference type="EMBL" id="BMFJ01000001">
    <property type="protein sequence ID" value="GGE32307.1"/>
    <property type="molecule type" value="Genomic_DNA"/>
</dbReference>
<feature type="domain" description="Transglutaminase-like" evidence="1">
    <location>
        <begin position="176"/>
        <end position="242"/>
    </location>
</feature>
<dbReference type="Proteomes" id="UP000612855">
    <property type="component" value="Unassembled WGS sequence"/>
</dbReference>
<dbReference type="Gene3D" id="3.10.620.30">
    <property type="match status" value="1"/>
</dbReference>
<sequence length="295" mass="33223">MDDRKPSEFHDNTPGIRMRIGCRLRYQLTQPTPLVAMLNVHYSRFGDLERADYLVTDPSVPLESYRDGYGNWCTRMVAPAGDFTLTTDGIFRDTGLPDPVAPDAAQQAVEDLPFDTLVYLLGSRYCDTDVLSEEAWRLFEDTPPGWARVQAICDFVHLSVSFDYMQASATRTASQTLSGRQGVCRDFAHLAIAFCRCMNIPARYCTGYLSEFGQPEPHAPDDFAAWMEVFLGGRWWVFDPRNNSPRFGRILIARGRDASDVPLTQTFGPSTLTHFDVWTWDAKNDPAEAAPGSRK</sequence>
<comment type="caution">
    <text evidence="2">The sequence shown here is derived from an EMBL/GenBank/DDBJ whole genome shotgun (WGS) entry which is preliminary data.</text>
</comment>
<dbReference type="PANTHER" id="PTHR33490">
    <property type="entry name" value="BLR5614 PROTEIN-RELATED"/>
    <property type="match status" value="1"/>
</dbReference>
<protein>
    <submittedName>
        <fullName evidence="2">Transglutaminase</fullName>
    </submittedName>
</protein>
<dbReference type="Gene3D" id="2.60.40.2250">
    <property type="match status" value="1"/>
</dbReference>
<evidence type="ECO:0000313" key="2">
    <source>
        <dbReference type="EMBL" id="GGE32307.1"/>
    </source>
</evidence>
<dbReference type="InterPro" id="IPR038765">
    <property type="entry name" value="Papain-like_cys_pep_sf"/>
</dbReference>
<dbReference type="PANTHER" id="PTHR33490:SF12">
    <property type="entry name" value="BLL5557 PROTEIN"/>
    <property type="match status" value="1"/>
</dbReference>
<name>A0A917EF87_9RHOB</name>
<dbReference type="AlphaFoldDB" id="A0A917EF87"/>
<dbReference type="SMART" id="SM00460">
    <property type="entry name" value="TGc"/>
    <property type="match status" value="1"/>
</dbReference>
<proteinExistence type="predicted"/>
<reference evidence="3" key="1">
    <citation type="journal article" date="2019" name="Int. J. Syst. Evol. Microbiol.">
        <title>The Global Catalogue of Microorganisms (GCM) 10K type strain sequencing project: providing services to taxonomists for standard genome sequencing and annotation.</title>
        <authorList>
            <consortium name="The Broad Institute Genomics Platform"/>
            <consortium name="The Broad Institute Genome Sequencing Center for Infectious Disease"/>
            <person name="Wu L."/>
            <person name="Ma J."/>
        </authorList>
    </citation>
    <scope>NUCLEOTIDE SEQUENCE [LARGE SCALE GENOMIC DNA]</scope>
    <source>
        <strain evidence="3">CGMCC 1.12664</strain>
    </source>
</reference>
<accession>A0A917EF87</accession>
<evidence type="ECO:0000313" key="3">
    <source>
        <dbReference type="Proteomes" id="UP000612855"/>
    </source>
</evidence>